<name>A0A382VI50_9ZZZZ</name>
<protein>
    <submittedName>
        <fullName evidence="1">Uncharacterized protein</fullName>
    </submittedName>
</protein>
<organism evidence="1">
    <name type="scientific">marine metagenome</name>
    <dbReference type="NCBI Taxonomy" id="408172"/>
    <lineage>
        <taxon>unclassified sequences</taxon>
        <taxon>metagenomes</taxon>
        <taxon>ecological metagenomes</taxon>
    </lineage>
</organism>
<dbReference type="AlphaFoldDB" id="A0A382VI50"/>
<evidence type="ECO:0000313" key="1">
    <source>
        <dbReference type="EMBL" id="SVD46183.1"/>
    </source>
</evidence>
<reference evidence="1" key="1">
    <citation type="submission" date="2018-05" db="EMBL/GenBank/DDBJ databases">
        <authorList>
            <person name="Lanie J.A."/>
            <person name="Ng W.-L."/>
            <person name="Kazmierczak K.M."/>
            <person name="Andrzejewski T.M."/>
            <person name="Davidsen T.M."/>
            <person name="Wayne K.J."/>
            <person name="Tettelin H."/>
            <person name="Glass J.I."/>
            <person name="Rusch D."/>
            <person name="Podicherti R."/>
            <person name="Tsui H.-C.T."/>
            <person name="Winkler M.E."/>
        </authorList>
    </citation>
    <scope>NUCLEOTIDE SEQUENCE</scope>
</reference>
<proteinExistence type="predicted"/>
<accession>A0A382VI50</accession>
<sequence>MKINIQNFQLIVLFCLFSCEDSGAITGSENVTEIENVSFSSVVTSITENGLVADGVIKNDSQTLSISPPWYIECQFYYDDNSGNTFLIGGESITINSSLSPGISLEWMLEYLTENPENYQNFIINDLRAYKH</sequence>
<dbReference type="EMBL" id="UINC01152153">
    <property type="protein sequence ID" value="SVD46183.1"/>
    <property type="molecule type" value="Genomic_DNA"/>
</dbReference>
<gene>
    <name evidence="1" type="ORF">METZ01_LOCUS399037</name>
</gene>